<dbReference type="AlphaFoldDB" id="A0A2Z5FZF0"/>
<dbReference type="InterPro" id="IPR016181">
    <property type="entry name" value="Acyl_CoA_acyltransferase"/>
</dbReference>
<name>A0A2Z5FZF0_9BACT</name>
<accession>A0A2Z5FZF0</accession>
<keyword evidence="2" id="KW-1185">Reference proteome</keyword>
<reference evidence="1 2" key="1">
    <citation type="journal article" date="2018" name="Front. Microbiol.">
        <title>Hydrolytic Capabilities as a Key to Environmental Success: Chitinolytic and Cellulolytic Acidobacteria From Acidic Sub-arctic Soils and Boreal Peatlands.</title>
        <authorList>
            <person name="Belova S.E."/>
            <person name="Ravin N.V."/>
            <person name="Pankratov T.A."/>
            <person name="Rakitin A.L."/>
            <person name="Ivanova A.A."/>
            <person name="Beletsky A.V."/>
            <person name="Mardanov A.V."/>
            <person name="Sinninghe Damste J.S."/>
            <person name="Dedysh S.N."/>
        </authorList>
    </citation>
    <scope>NUCLEOTIDE SEQUENCE [LARGE SCALE GENOMIC DNA]</scope>
    <source>
        <strain evidence="1 2">SBC82</strain>
    </source>
</reference>
<keyword evidence="1" id="KW-0808">Transferase</keyword>
<dbReference type="GO" id="GO:0016740">
    <property type="term" value="F:transferase activity"/>
    <property type="evidence" value="ECO:0007669"/>
    <property type="project" value="UniProtKB-KW"/>
</dbReference>
<dbReference type="SUPFAM" id="SSF55729">
    <property type="entry name" value="Acyl-CoA N-acyltransferases (Nat)"/>
    <property type="match status" value="1"/>
</dbReference>
<protein>
    <submittedName>
        <fullName evidence="1">Phosphinothricin N-acetyltransferase</fullName>
    </submittedName>
</protein>
<dbReference type="EMBL" id="CP030840">
    <property type="protein sequence ID" value="AXC12293.1"/>
    <property type="molecule type" value="Genomic_DNA"/>
</dbReference>
<sequence length="171" mass="19429">MAEDEDIPAVTEIYNELLRTSTAIYRDEAASIDERVLWWQSQQQKGYPLFIAEEDDQVLGFASYGDFRPWPDYRFTVEGSIHSRRVAKDVRRAAQNKNPIARRERDALSFNLQPTTSARNSMEVSGVRKVELNAPRCAQLQPGRTLQSSSVKCAVTLPKHPLIPPIRTSEP</sequence>
<dbReference type="KEGG" id="abas:ACPOL_2991"/>
<evidence type="ECO:0000313" key="1">
    <source>
        <dbReference type="EMBL" id="AXC12293.1"/>
    </source>
</evidence>
<gene>
    <name evidence="1" type="ORF">ACPOL_2991</name>
</gene>
<dbReference type="Proteomes" id="UP000253606">
    <property type="component" value="Chromosome"/>
</dbReference>
<dbReference type="Gene3D" id="3.40.630.30">
    <property type="match status" value="1"/>
</dbReference>
<proteinExistence type="predicted"/>
<evidence type="ECO:0000313" key="2">
    <source>
        <dbReference type="Proteomes" id="UP000253606"/>
    </source>
</evidence>
<organism evidence="1 2">
    <name type="scientific">Acidisarcina polymorpha</name>
    <dbReference type="NCBI Taxonomy" id="2211140"/>
    <lineage>
        <taxon>Bacteria</taxon>
        <taxon>Pseudomonadati</taxon>
        <taxon>Acidobacteriota</taxon>
        <taxon>Terriglobia</taxon>
        <taxon>Terriglobales</taxon>
        <taxon>Acidobacteriaceae</taxon>
        <taxon>Acidisarcina</taxon>
    </lineage>
</organism>